<protein>
    <submittedName>
        <fullName evidence="1">Uncharacterized protein</fullName>
    </submittedName>
</protein>
<sequence length="413" mass="47836">MSTVASKLINKENYEHPLYISPNGSWKIIKSLYLDEKMSAFTNISAIFNHYNKPQHAHLNFNMLFKVDEYFNNKIREEHESNKLCSTVVDTFHKDFEQFITNYESVKNNRSVISSQSIPDEVECAFHPGTITSFIFLDSDKHENSNQFDYNLVDGQKSSIIVDSFHKAFEQFLASYEYHKYFVFTHSLVVPETQNWLPVVTSTSSKQTDYTILKNSHNSYDNGIGQTLCSKSNESCEINMLYNGSENTTFYQSEETVKPDVDTNYKYTIQQYKINNYSNKIESVPKNSIDSIALGSEFDSEVINTFLKQDRISQNTSKYLKRTKCKTLNSLKNCLKHDHLLLTSKVKCNSISTGSRSIKYILSVRKTKICKSNTKTKYTIWDLTPRNMPKDKLLKSILKEDPNFSMHRPDCNK</sequence>
<name>A0A1B6FA88_9HEMI</name>
<organism evidence="1">
    <name type="scientific">Cuerna arida</name>
    <dbReference type="NCBI Taxonomy" id="1464854"/>
    <lineage>
        <taxon>Eukaryota</taxon>
        <taxon>Metazoa</taxon>
        <taxon>Ecdysozoa</taxon>
        <taxon>Arthropoda</taxon>
        <taxon>Hexapoda</taxon>
        <taxon>Insecta</taxon>
        <taxon>Pterygota</taxon>
        <taxon>Neoptera</taxon>
        <taxon>Paraneoptera</taxon>
        <taxon>Hemiptera</taxon>
        <taxon>Auchenorrhyncha</taxon>
        <taxon>Membracoidea</taxon>
        <taxon>Cicadellidae</taxon>
        <taxon>Cicadellinae</taxon>
        <taxon>Proconiini</taxon>
        <taxon>Cuerna</taxon>
    </lineage>
</organism>
<dbReference type="EMBL" id="GECZ01022698">
    <property type="protein sequence ID" value="JAS47071.1"/>
    <property type="molecule type" value="Transcribed_RNA"/>
</dbReference>
<evidence type="ECO:0000313" key="1">
    <source>
        <dbReference type="EMBL" id="JAS47071.1"/>
    </source>
</evidence>
<dbReference type="AlphaFoldDB" id="A0A1B6FA88"/>
<reference evidence="1" key="1">
    <citation type="submission" date="2015-11" db="EMBL/GenBank/DDBJ databases">
        <title>De novo transcriptome assembly of four potential Pierce s Disease insect vectors from Arizona vineyards.</title>
        <authorList>
            <person name="Tassone E.E."/>
        </authorList>
    </citation>
    <scope>NUCLEOTIDE SEQUENCE</scope>
</reference>
<proteinExistence type="predicted"/>
<accession>A0A1B6FA88</accession>
<gene>
    <name evidence="1" type="ORF">g.4329</name>
</gene>